<dbReference type="InterPro" id="IPR036249">
    <property type="entry name" value="Thioredoxin-like_sf"/>
</dbReference>
<dbReference type="PROSITE" id="PS51352">
    <property type="entry name" value="THIOREDOXIN_2"/>
    <property type="match status" value="1"/>
</dbReference>
<evidence type="ECO:0000259" key="2">
    <source>
        <dbReference type="PROSITE" id="PS51352"/>
    </source>
</evidence>
<organism evidence="3 4">
    <name type="scientific">Antarcticibacterium flavum</name>
    <dbReference type="NCBI Taxonomy" id="2058175"/>
    <lineage>
        <taxon>Bacteria</taxon>
        <taxon>Pseudomonadati</taxon>
        <taxon>Bacteroidota</taxon>
        <taxon>Flavobacteriia</taxon>
        <taxon>Flavobacteriales</taxon>
        <taxon>Flavobacteriaceae</taxon>
        <taxon>Antarcticibacterium</taxon>
    </lineage>
</organism>
<dbReference type="Gene3D" id="3.40.30.10">
    <property type="entry name" value="Glutaredoxin"/>
    <property type="match status" value="1"/>
</dbReference>
<dbReference type="AlphaFoldDB" id="A0A5B7X7U9"/>
<feature type="transmembrane region" description="Helical" evidence="1">
    <location>
        <begin position="9"/>
        <end position="27"/>
    </location>
</feature>
<evidence type="ECO:0000256" key="1">
    <source>
        <dbReference type="SAM" id="Phobius"/>
    </source>
</evidence>
<reference evidence="3 4" key="1">
    <citation type="submission" date="2019-06" db="EMBL/GenBank/DDBJ databases">
        <title>Complete genome sequence of Antarcticibacterium flavum KCTC 52984T from an Antarctic marine sediment.</title>
        <authorList>
            <person name="Lee Y.M."/>
            <person name="Shin S.C."/>
        </authorList>
    </citation>
    <scope>NUCLEOTIDE SEQUENCE [LARGE SCALE GENOMIC DNA]</scope>
    <source>
        <strain evidence="3 4">KCTC 52984</strain>
    </source>
</reference>
<dbReference type="SUPFAM" id="SSF52833">
    <property type="entry name" value="Thioredoxin-like"/>
    <property type="match status" value="1"/>
</dbReference>
<feature type="domain" description="Thioredoxin" evidence="2">
    <location>
        <begin position="53"/>
        <end position="193"/>
    </location>
</feature>
<keyword evidence="4" id="KW-1185">Reference proteome</keyword>
<dbReference type="KEGG" id="afla:FHG64_18225"/>
<dbReference type="Proteomes" id="UP000309016">
    <property type="component" value="Chromosome"/>
</dbReference>
<accession>A0A5B7X7U9</accession>
<dbReference type="CDD" id="cd02966">
    <property type="entry name" value="TlpA_like_family"/>
    <property type="match status" value="1"/>
</dbReference>
<dbReference type="InterPro" id="IPR050553">
    <property type="entry name" value="Thioredoxin_ResA/DsbE_sf"/>
</dbReference>
<dbReference type="InterPro" id="IPR013740">
    <property type="entry name" value="Redoxin"/>
</dbReference>
<dbReference type="PANTHER" id="PTHR42852:SF13">
    <property type="entry name" value="PROTEIN DIPZ"/>
    <property type="match status" value="1"/>
</dbReference>
<dbReference type="RefSeq" id="WP_139067718.1">
    <property type="nucleotide sequence ID" value="NZ_CP040812.1"/>
</dbReference>
<evidence type="ECO:0000313" key="3">
    <source>
        <dbReference type="EMBL" id="QCY71170.1"/>
    </source>
</evidence>
<keyword evidence="1" id="KW-0472">Membrane</keyword>
<dbReference type="PANTHER" id="PTHR42852">
    <property type="entry name" value="THIOL:DISULFIDE INTERCHANGE PROTEIN DSBE"/>
    <property type="match status" value="1"/>
</dbReference>
<dbReference type="EMBL" id="CP040812">
    <property type="protein sequence ID" value="QCY71170.1"/>
    <property type="molecule type" value="Genomic_DNA"/>
</dbReference>
<evidence type="ECO:0000313" key="4">
    <source>
        <dbReference type="Proteomes" id="UP000309016"/>
    </source>
</evidence>
<keyword evidence="1" id="KW-0812">Transmembrane</keyword>
<name>A0A5B7X7U9_9FLAO</name>
<dbReference type="GO" id="GO:0016491">
    <property type="term" value="F:oxidoreductase activity"/>
    <property type="evidence" value="ECO:0007669"/>
    <property type="project" value="InterPro"/>
</dbReference>
<proteinExistence type="predicted"/>
<protein>
    <submittedName>
        <fullName evidence="3">TlpA family protein disulfide reductase</fullName>
    </submittedName>
</protein>
<dbReference type="InterPro" id="IPR013766">
    <property type="entry name" value="Thioredoxin_domain"/>
</dbReference>
<dbReference type="Pfam" id="PF08534">
    <property type="entry name" value="Redoxin"/>
    <property type="match status" value="1"/>
</dbReference>
<keyword evidence="1" id="KW-1133">Transmembrane helix</keyword>
<gene>
    <name evidence="3" type="ORF">FHG64_18225</name>
</gene>
<dbReference type="OrthoDB" id="9815205at2"/>
<sequence length="193" mass="22079">MNKKIKKNLLVFGSILVIAGGLIFLGLQTNVFSTLQETAKVEDTAEKNSEAGTKRNYPAADFQLQLLNSEGEEVNLEEFRGKVIFMNLWATWCPPCIVEMPDIENLYRDLKDEDIVFIMLSLDHKFQKAVDFVEKNNYSFEIYETVKGMPDMYITQSIPTTFVINAEGELVLTHIGMGDFDTAEFREFLLEQK</sequence>